<name>A0A7J7HF22_CAMSI</name>
<reference evidence="2" key="1">
    <citation type="journal article" date="2020" name="Nat. Commun.">
        <title>Genome assembly of wild tea tree DASZ reveals pedigree and selection history of tea varieties.</title>
        <authorList>
            <person name="Zhang W."/>
            <person name="Zhang Y."/>
            <person name="Qiu H."/>
            <person name="Guo Y."/>
            <person name="Wan H."/>
            <person name="Zhang X."/>
            <person name="Scossa F."/>
            <person name="Alseekh S."/>
            <person name="Zhang Q."/>
            <person name="Wang P."/>
            <person name="Xu L."/>
            <person name="Schmidt M.H."/>
            <person name="Jia X."/>
            <person name="Li D."/>
            <person name="Zhu A."/>
            <person name="Guo F."/>
            <person name="Chen W."/>
            <person name="Ni D."/>
            <person name="Usadel B."/>
            <person name="Fernie A.R."/>
            <person name="Wen W."/>
        </authorList>
    </citation>
    <scope>NUCLEOTIDE SEQUENCE [LARGE SCALE GENOMIC DNA]</scope>
    <source>
        <strain evidence="2">cv. G240</strain>
    </source>
</reference>
<accession>A0A7J7HF22</accession>
<dbReference type="AlphaFoldDB" id="A0A7J7HF22"/>
<keyword evidence="2" id="KW-1185">Reference proteome</keyword>
<evidence type="ECO:0000313" key="2">
    <source>
        <dbReference type="Proteomes" id="UP000593564"/>
    </source>
</evidence>
<dbReference type="EMBL" id="JACBKZ010000005">
    <property type="protein sequence ID" value="KAF5950524.1"/>
    <property type="molecule type" value="Genomic_DNA"/>
</dbReference>
<protein>
    <submittedName>
        <fullName evidence="1">Uncharacterized protein</fullName>
    </submittedName>
</protein>
<organism evidence="1 2">
    <name type="scientific">Camellia sinensis</name>
    <name type="common">Tea plant</name>
    <name type="synonym">Thea sinensis</name>
    <dbReference type="NCBI Taxonomy" id="4442"/>
    <lineage>
        <taxon>Eukaryota</taxon>
        <taxon>Viridiplantae</taxon>
        <taxon>Streptophyta</taxon>
        <taxon>Embryophyta</taxon>
        <taxon>Tracheophyta</taxon>
        <taxon>Spermatophyta</taxon>
        <taxon>Magnoliopsida</taxon>
        <taxon>eudicotyledons</taxon>
        <taxon>Gunneridae</taxon>
        <taxon>Pentapetalae</taxon>
        <taxon>asterids</taxon>
        <taxon>Ericales</taxon>
        <taxon>Theaceae</taxon>
        <taxon>Camellia</taxon>
    </lineage>
</organism>
<comment type="caution">
    <text evidence="1">The sequence shown here is derived from an EMBL/GenBank/DDBJ whole genome shotgun (WGS) entry which is preliminary data.</text>
</comment>
<evidence type="ECO:0000313" key="1">
    <source>
        <dbReference type="EMBL" id="KAF5950524.1"/>
    </source>
</evidence>
<sequence length="62" mass="6881">MRESKFLQTFYFNSLRLRDNSVVNMLVLIVLAVDNLQKGWIGESIAVALVDSGDDPVAILGK</sequence>
<reference evidence="1 2" key="2">
    <citation type="submission" date="2020-07" db="EMBL/GenBank/DDBJ databases">
        <title>Genome assembly of wild tea tree DASZ reveals pedigree and selection history of tea varieties.</title>
        <authorList>
            <person name="Zhang W."/>
        </authorList>
    </citation>
    <scope>NUCLEOTIDE SEQUENCE [LARGE SCALE GENOMIC DNA]</scope>
    <source>
        <strain evidence="2">cv. G240</strain>
        <tissue evidence="1">Leaf</tissue>
    </source>
</reference>
<dbReference type="Gene3D" id="3.10.400.10">
    <property type="entry name" value="Sulfate adenylyltransferase"/>
    <property type="match status" value="1"/>
</dbReference>
<gene>
    <name evidence="1" type="ORF">HYC85_012517</name>
</gene>
<proteinExistence type="predicted"/>
<dbReference type="Proteomes" id="UP000593564">
    <property type="component" value="Unassembled WGS sequence"/>
</dbReference>